<evidence type="ECO:0000313" key="3">
    <source>
        <dbReference type="EMBL" id="EBS6065894.1"/>
    </source>
</evidence>
<dbReference type="SUPFAM" id="SSF56672">
    <property type="entry name" value="DNA/RNA polymerases"/>
    <property type="match status" value="1"/>
</dbReference>
<dbReference type="Pfam" id="PF08388">
    <property type="entry name" value="GIIM"/>
    <property type="match status" value="1"/>
</dbReference>
<dbReference type="PANTHER" id="PTHR34047">
    <property type="entry name" value="NUCLEAR INTRON MATURASE 1, MITOCHONDRIAL-RELATED"/>
    <property type="match status" value="1"/>
</dbReference>
<dbReference type="SMART" id="SM00507">
    <property type="entry name" value="HNHc"/>
    <property type="match status" value="1"/>
</dbReference>
<protein>
    <submittedName>
        <fullName evidence="3">Group II intron reverse transcriptase/maturase</fullName>
        <ecNumber evidence="3">2.7.7.49</ecNumber>
    </submittedName>
</protein>
<dbReference type="NCBIfam" id="TIGR04416">
    <property type="entry name" value="group_II_RT_mat"/>
    <property type="match status" value="1"/>
</dbReference>
<reference evidence="4" key="2">
    <citation type="submission" date="2018-07" db="EMBL/GenBank/DDBJ databases">
        <authorList>
            <consortium name="PulseNet: The National Subtyping Network for Foodborne Disease Surveillance"/>
            <person name="Tarr C.L."/>
            <person name="Trees E."/>
            <person name="Katz L.S."/>
            <person name="Carleton-Romer H.A."/>
            <person name="Stroika S."/>
            <person name="Kucerova Z."/>
            <person name="Roache K.F."/>
            <person name="Sabol A.L."/>
            <person name="Besser J."/>
            <person name="Gerner-Smidt P."/>
        </authorList>
    </citation>
    <scope>NUCLEOTIDE SEQUENCE</scope>
    <source>
        <strain evidence="4">PNUSAS003091</strain>
    </source>
</reference>
<evidence type="ECO:0000313" key="4">
    <source>
        <dbReference type="EMBL" id="ECU7777617.1"/>
    </source>
</evidence>
<dbReference type="GO" id="GO:0004519">
    <property type="term" value="F:endonuclease activity"/>
    <property type="evidence" value="ECO:0007669"/>
    <property type="project" value="InterPro"/>
</dbReference>
<name>A0A5I1FLV1_SALAB</name>
<dbReference type="EC" id="2.7.7.49" evidence="3"/>
<accession>A0A5I1FLV1</accession>
<dbReference type="InterPro" id="IPR025960">
    <property type="entry name" value="RVT_N"/>
</dbReference>
<dbReference type="GO" id="GO:0003676">
    <property type="term" value="F:nucleic acid binding"/>
    <property type="evidence" value="ECO:0007669"/>
    <property type="project" value="InterPro"/>
</dbReference>
<dbReference type="InterPro" id="IPR013597">
    <property type="entry name" value="Mat_intron_G2"/>
</dbReference>
<feature type="domain" description="Reverse transcriptase" evidence="2">
    <location>
        <begin position="93"/>
        <end position="320"/>
    </location>
</feature>
<keyword evidence="3" id="KW-0548">Nucleotidyltransferase</keyword>
<dbReference type="EMBL" id="AAGWAL010000008">
    <property type="protein sequence ID" value="EBS6065894.1"/>
    <property type="molecule type" value="Genomic_DNA"/>
</dbReference>
<dbReference type="GO" id="GO:0008270">
    <property type="term" value="F:zinc ion binding"/>
    <property type="evidence" value="ECO:0007669"/>
    <property type="project" value="InterPro"/>
</dbReference>
<reference evidence="3" key="1">
    <citation type="submission" date="2018-07" db="EMBL/GenBank/DDBJ databases">
        <authorList>
            <person name="Ashton P.M."/>
            <person name="Dallman T."/>
            <person name="Nair S."/>
            <person name="De Pinna E."/>
            <person name="Peters T."/>
            <person name="Grant K."/>
        </authorList>
    </citation>
    <scope>NUCLEOTIDE SEQUENCE</scope>
    <source>
        <strain evidence="3">506860</strain>
    </source>
</reference>
<dbReference type="Pfam" id="PF01844">
    <property type="entry name" value="HNH"/>
    <property type="match status" value="1"/>
</dbReference>
<dbReference type="InterPro" id="IPR002711">
    <property type="entry name" value="HNH"/>
</dbReference>
<keyword evidence="3" id="KW-0695">RNA-directed DNA polymerase</keyword>
<dbReference type="InterPro" id="IPR030931">
    <property type="entry name" value="Group_II_RT_mat"/>
</dbReference>
<dbReference type="InterPro" id="IPR051083">
    <property type="entry name" value="GrpII_Intron_Splice-Mob/Def"/>
</dbReference>
<sequence length="547" mass="63583">MDTNLGDVVSPQWFEWHSIEWRSVNIRVRRLQVRIAKAVKERDWRNVRQLQRLLTRSTSAKALAIKRVTENRGHKTPGIDGVTWDTPSAKRLALNNLEPTGYKAKPLRRIHIPKSNGGKRPLGIPTMRDRAMQALFLLALEPVSETTGDANSYGFRPHRSTQDAMMQCCNALARQHSPQWILEGDIKGCFDNISHEWLMKHVPVERPVLNQWLKAGFVELRKLFPTSAGTPQGGIISPVLANLTLDGMEGMLKEHFPRRRKVNFVRYADDFIVTATDVETLEKAKSLIQTFLAERGLLLSEQKTKITHISNGFDFLGWTFQKHGGKWRMTPSQKNQKRFYANVREIVVEYRGKSQQLLITKLIPALRGWGMYHRYVGATRTFAKMDHKIWQLLWSWAKRRHPNKGRKWIKRRYWSMVHGRDWIFAHGEFQLFMLSRIKCGKYVKIRSDANPYDPADEEYFEGRLNKWMVENAKSKINRIWRAQQGKCPICLAPITPDVEWDIHHKVWKTNGGGEEEQNLVLLHGNCHRQLHVRGCTQWPPVWLTGQT</sequence>
<dbReference type="AlphaFoldDB" id="A0A5I1FLV1"/>
<dbReference type="InterPro" id="IPR000477">
    <property type="entry name" value="RT_dom"/>
</dbReference>
<dbReference type="PROSITE" id="PS50878">
    <property type="entry name" value="RT_POL"/>
    <property type="match status" value="1"/>
</dbReference>
<dbReference type="PANTHER" id="PTHR34047:SF8">
    <property type="entry name" value="PROTEIN YKFC"/>
    <property type="match status" value="1"/>
</dbReference>
<dbReference type="InterPro" id="IPR043502">
    <property type="entry name" value="DNA/RNA_pol_sf"/>
</dbReference>
<dbReference type="Pfam" id="PF00078">
    <property type="entry name" value="RVT_1"/>
    <property type="match status" value="1"/>
</dbReference>
<comment type="similarity">
    <text evidence="1">Belongs to the bacterial reverse transcriptase family.</text>
</comment>
<proteinExistence type="inferred from homology"/>
<comment type="caution">
    <text evidence="3">The sequence shown here is derived from an EMBL/GenBank/DDBJ whole genome shotgun (WGS) entry which is preliminary data.</text>
</comment>
<dbReference type="EMBL" id="AAKRAQ010000019">
    <property type="protein sequence ID" value="ECU7777617.1"/>
    <property type="molecule type" value="Genomic_DNA"/>
</dbReference>
<dbReference type="InterPro" id="IPR003615">
    <property type="entry name" value="HNH_nuc"/>
</dbReference>
<evidence type="ECO:0000259" key="2">
    <source>
        <dbReference type="PROSITE" id="PS50878"/>
    </source>
</evidence>
<dbReference type="CDD" id="cd00085">
    <property type="entry name" value="HNHc"/>
    <property type="match status" value="1"/>
</dbReference>
<organism evidence="3">
    <name type="scientific">Salmonella abony</name>
    <dbReference type="NCBI Taxonomy" id="29482"/>
    <lineage>
        <taxon>Bacteria</taxon>
        <taxon>Pseudomonadati</taxon>
        <taxon>Pseudomonadota</taxon>
        <taxon>Gammaproteobacteria</taxon>
        <taxon>Enterobacterales</taxon>
        <taxon>Enterobacteriaceae</taxon>
        <taxon>Salmonella</taxon>
    </lineage>
</organism>
<gene>
    <name evidence="3" type="primary">ltrA</name>
    <name evidence="4" type="ORF">BEJ32_15835</name>
    <name evidence="3" type="ORF">DVF10_07365</name>
</gene>
<keyword evidence="3" id="KW-0808">Transferase</keyword>
<dbReference type="Pfam" id="PF13655">
    <property type="entry name" value="RVT_N"/>
    <property type="match status" value="1"/>
</dbReference>
<dbReference type="GO" id="GO:0003964">
    <property type="term" value="F:RNA-directed DNA polymerase activity"/>
    <property type="evidence" value="ECO:0007669"/>
    <property type="project" value="UniProtKB-KW"/>
</dbReference>
<dbReference type="Gene3D" id="1.10.30.50">
    <property type="match status" value="1"/>
</dbReference>
<evidence type="ECO:0000256" key="1">
    <source>
        <dbReference type="ARBA" id="ARBA00034120"/>
    </source>
</evidence>
<dbReference type="CDD" id="cd01651">
    <property type="entry name" value="RT_G2_intron"/>
    <property type="match status" value="1"/>
</dbReference>